<accession>A0AAC8TGG3</accession>
<keyword evidence="1 2" id="KW-0597">Phosphoprotein</keyword>
<dbReference type="InterPro" id="IPR050595">
    <property type="entry name" value="Bact_response_regulator"/>
</dbReference>
<protein>
    <submittedName>
        <fullName evidence="4">Sensory transduction histidine kinase</fullName>
    </submittedName>
</protein>
<evidence type="ECO:0000313" key="4">
    <source>
        <dbReference type="EMBL" id="AKJ05083.1"/>
    </source>
</evidence>
<evidence type="ECO:0000256" key="1">
    <source>
        <dbReference type="ARBA" id="ARBA00022553"/>
    </source>
</evidence>
<dbReference type="Proteomes" id="UP000035579">
    <property type="component" value="Chromosome"/>
</dbReference>
<dbReference type="Pfam" id="PF00072">
    <property type="entry name" value="Response_reg"/>
    <property type="match status" value="1"/>
</dbReference>
<evidence type="ECO:0000313" key="5">
    <source>
        <dbReference type="Proteomes" id="UP000035579"/>
    </source>
</evidence>
<dbReference type="KEGG" id="age:AA314_06709"/>
<evidence type="ECO:0000259" key="3">
    <source>
        <dbReference type="PROSITE" id="PS50110"/>
    </source>
</evidence>
<dbReference type="PANTHER" id="PTHR44591:SF3">
    <property type="entry name" value="RESPONSE REGULATORY DOMAIN-CONTAINING PROTEIN"/>
    <property type="match status" value="1"/>
</dbReference>
<organism evidence="4 5">
    <name type="scientific">Archangium gephyra</name>
    <dbReference type="NCBI Taxonomy" id="48"/>
    <lineage>
        <taxon>Bacteria</taxon>
        <taxon>Pseudomonadati</taxon>
        <taxon>Myxococcota</taxon>
        <taxon>Myxococcia</taxon>
        <taxon>Myxococcales</taxon>
        <taxon>Cystobacterineae</taxon>
        <taxon>Archangiaceae</taxon>
        <taxon>Archangium</taxon>
    </lineage>
</organism>
<feature type="modified residue" description="4-aspartylphosphate" evidence="2">
    <location>
        <position position="103"/>
    </location>
</feature>
<dbReference type="EMBL" id="CP011509">
    <property type="protein sequence ID" value="AKJ05083.1"/>
    <property type="molecule type" value="Genomic_DNA"/>
</dbReference>
<dbReference type="PROSITE" id="PS50110">
    <property type="entry name" value="RESPONSE_REGULATORY"/>
    <property type="match status" value="1"/>
</dbReference>
<dbReference type="PANTHER" id="PTHR44591">
    <property type="entry name" value="STRESS RESPONSE REGULATOR PROTEIN 1"/>
    <property type="match status" value="1"/>
</dbReference>
<evidence type="ECO:0000256" key="2">
    <source>
        <dbReference type="PROSITE-ProRule" id="PRU00169"/>
    </source>
</evidence>
<feature type="domain" description="Response regulatory" evidence="3">
    <location>
        <begin position="20"/>
        <end position="172"/>
    </location>
</feature>
<dbReference type="AlphaFoldDB" id="A0AAC8TGG3"/>
<keyword evidence="4" id="KW-0418">Kinase</keyword>
<dbReference type="InterPro" id="IPR011006">
    <property type="entry name" value="CheY-like_superfamily"/>
</dbReference>
<sequence>MTPLVSIASHPMSQCANKKRVLVIDDSEAIHTDFRRILNPEQRRGQDDLDLLEEALFGPAPSRLTASEETEFEVDSAFQGQEGVAKVREALTSGRPYELVFLDYRMPPGWNGAETLRRMRTVAPALRVVLCSAYSDYSWGELLQEFSDLQLLKELRKPFNGQEVRQLALTLTTPPDGTPAAT</sequence>
<dbReference type="Gene3D" id="3.40.50.2300">
    <property type="match status" value="1"/>
</dbReference>
<proteinExistence type="predicted"/>
<dbReference type="InterPro" id="IPR001789">
    <property type="entry name" value="Sig_transdc_resp-reg_receiver"/>
</dbReference>
<gene>
    <name evidence="4" type="ORF">AA314_06709</name>
</gene>
<dbReference type="SUPFAM" id="SSF52172">
    <property type="entry name" value="CheY-like"/>
    <property type="match status" value="1"/>
</dbReference>
<dbReference type="GO" id="GO:0000160">
    <property type="term" value="P:phosphorelay signal transduction system"/>
    <property type="evidence" value="ECO:0007669"/>
    <property type="project" value="InterPro"/>
</dbReference>
<dbReference type="GO" id="GO:0016301">
    <property type="term" value="F:kinase activity"/>
    <property type="evidence" value="ECO:0007669"/>
    <property type="project" value="UniProtKB-KW"/>
</dbReference>
<keyword evidence="4" id="KW-0808">Transferase</keyword>
<name>A0AAC8TGG3_9BACT</name>
<reference evidence="4 5" key="1">
    <citation type="submission" date="2015-05" db="EMBL/GenBank/DDBJ databases">
        <title>Genome assembly of Archangium gephyra DSM 2261.</title>
        <authorList>
            <person name="Sharma G."/>
            <person name="Subramanian S."/>
        </authorList>
    </citation>
    <scope>NUCLEOTIDE SEQUENCE [LARGE SCALE GENOMIC DNA]</scope>
    <source>
        <strain evidence="4 5">DSM 2261</strain>
    </source>
</reference>